<evidence type="ECO:0000313" key="1">
    <source>
        <dbReference type="EMBL" id="NYI98280.1"/>
    </source>
</evidence>
<dbReference type="AlphaFoldDB" id="A0A853BTG7"/>
<dbReference type="RefSeq" id="WP_179769458.1">
    <property type="nucleotide sequence ID" value="NZ_JACCFO010000001.1"/>
</dbReference>
<dbReference type="InterPro" id="IPR027417">
    <property type="entry name" value="P-loop_NTPase"/>
</dbReference>
<evidence type="ECO:0000313" key="2">
    <source>
        <dbReference type="Proteomes" id="UP000575985"/>
    </source>
</evidence>
<name>A0A853BTG7_9ACTN</name>
<keyword evidence="1" id="KW-0808">Transferase</keyword>
<dbReference type="GO" id="GO:0016301">
    <property type="term" value="F:kinase activity"/>
    <property type="evidence" value="ECO:0007669"/>
    <property type="project" value="UniProtKB-KW"/>
</dbReference>
<keyword evidence="2" id="KW-1185">Reference proteome</keyword>
<comment type="caution">
    <text evidence="1">The sequence shown here is derived from an EMBL/GenBank/DDBJ whole genome shotgun (WGS) entry which is preliminary data.</text>
</comment>
<keyword evidence="1" id="KW-0418">Kinase</keyword>
<reference evidence="1 2" key="1">
    <citation type="submission" date="2020-07" db="EMBL/GenBank/DDBJ databases">
        <title>Sequencing the genomes of 1000 actinobacteria strains.</title>
        <authorList>
            <person name="Klenk H.-P."/>
        </authorList>
    </citation>
    <scope>NUCLEOTIDE SEQUENCE [LARGE SCALE GENOMIC DNA]</scope>
    <source>
        <strain evidence="1 2">DSM 45927</strain>
    </source>
</reference>
<dbReference type="Proteomes" id="UP000575985">
    <property type="component" value="Unassembled WGS sequence"/>
</dbReference>
<dbReference type="EMBL" id="JACCFO010000001">
    <property type="protein sequence ID" value="NYI98280.1"/>
    <property type="molecule type" value="Genomic_DNA"/>
</dbReference>
<organism evidence="1 2">
    <name type="scientific">Streptomonospora nanhaiensis</name>
    <dbReference type="NCBI Taxonomy" id="1323731"/>
    <lineage>
        <taxon>Bacteria</taxon>
        <taxon>Bacillati</taxon>
        <taxon>Actinomycetota</taxon>
        <taxon>Actinomycetes</taxon>
        <taxon>Streptosporangiales</taxon>
        <taxon>Nocardiopsidaceae</taxon>
        <taxon>Streptomonospora</taxon>
    </lineage>
</organism>
<protein>
    <submittedName>
        <fullName evidence="1">Thymidylate kinase</fullName>
    </submittedName>
</protein>
<proteinExistence type="predicted"/>
<gene>
    <name evidence="1" type="ORF">HNR12_004557</name>
</gene>
<dbReference type="Gene3D" id="3.40.50.300">
    <property type="entry name" value="P-loop containing nucleotide triphosphate hydrolases"/>
    <property type="match status" value="1"/>
</dbReference>
<sequence length="283" mass="30342">MPPTPAPVLALEGVPGSGKTTLFTALVRALTHDCLYFCEPNPTLAAQDPHATAPASDSPADLTDWYLAHEAARLAAAPADTACLRLLDRNHLGVLAFTYAFRGENATSFDTARTAYAATIAPRLPPDARTAILLASPDTSLKRRGDHPELPRWELWFDRGLLERLHTFYTEIAPELCPTPPLVIDTEHLTPDQVWARLAATWPDLRLPTLPTRPAPERPGVDPAFTALHHALGGLGVLGHPASAAFAYRGGLTQLFQLGALHRAPSGEVSVWQPAGAHHGAAS</sequence>
<accession>A0A853BTG7</accession>
<dbReference type="SUPFAM" id="SSF52540">
    <property type="entry name" value="P-loop containing nucleoside triphosphate hydrolases"/>
    <property type="match status" value="1"/>
</dbReference>